<keyword evidence="1" id="KW-0805">Transcription regulation</keyword>
<sequence>MYGYLWYTKNVISVWLFMVHYERWDFMFNNGNFSNKPLYKQIVDETKGLIAKGMLKENDKMPSVREFAKIKKVNISTIQKAYQQLENEKIITTIIGKGTFITNNFDNIKPNYKLIDTLIEDLVREAKVLGITKEELLKKISDMFEE</sequence>
<dbReference type="CDD" id="cd07377">
    <property type="entry name" value="WHTH_GntR"/>
    <property type="match status" value="1"/>
</dbReference>
<dbReference type="GO" id="GO:0003700">
    <property type="term" value="F:DNA-binding transcription factor activity"/>
    <property type="evidence" value="ECO:0007669"/>
    <property type="project" value="InterPro"/>
</dbReference>
<comment type="caution">
    <text evidence="5">The sequence shown here is derived from an EMBL/GenBank/DDBJ whole genome shotgun (WGS) entry which is preliminary data.</text>
</comment>
<dbReference type="PANTHER" id="PTHR38445:SF9">
    <property type="entry name" value="HTH-TYPE TRANSCRIPTIONAL REPRESSOR YTRA"/>
    <property type="match status" value="1"/>
</dbReference>
<evidence type="ECO:0000256" key="2">
    <source>
        <dbReference type="ARBA" id="ARBA00023125"/>
    </source>
</evidence>
<dbReference type="SUPFAM" id="SSF46785">
    <property type="entry name" value="Winged helix' DNA-binding domain"/>
    <property type="match status" value="1"/>
</dbReference>
<evidence type="ECO:0000259" key="4">
    <source>
        <dbReference type="PROSITE" id="PS50949"/>
    </source>
</evidence>
<name>U2QKP9_9BACL</name>
<dbReference type="AlphaFoldDB" id="U2QKP9"/>
<evidence type="ECO:0000256" key="1">
    <source>
        <dbReference type="ARBA" id="ARBA00023015"/>
    </source>
</evidence>
<accession>U2QKP9</accession>
<dbReference type="GO" id="GO:0003677">
    <property type="term" value="F:DNA binding"/>
    <property type="evidence" value="ECO:0007669"/>
    <property type="project" value="UniProtKB-KW"/>
</dbReference>
<protein>
    <submittedName>
        <fullName evidence="5">Transcriptional regulator, GntR family</fullName>
    </submittedName>
</protein>
<dbReference type="Proteomes" id="UP000016637">
    <property type="component" value="Unassembled WGS sequence"/>
</dbReference>
<evidence type="ECO:0000313" key="6">
    <source>
        <dbReference type="Proteomes" id="UP000016637"/>
    </source>
</evidence>
<gene>
    <name evidence="5" type="ORF">HMPREF1983_01206</name>
</gene>
<dbReference type="Gene3D" id="1.10.10.10">
    <property type="entry name" value="Winged helix-like DNA-binding domain superfamily/Winged helix DNA-binding domain"/>
    <property type="match status" value="1"/>
</dbReference>
<proteinExistence type="predicted"/>
<dbReference type="PATRIC" id="fig|1321820.3.peg.1168"/>
<dbReference type="Pfam" id="PF00392">
    <property type="entry name" value="GntR"/>
    <property type="match status" value="1"/>
</dbReference>
<dbReference type="PROSITE" id="PS50949">
    <property type="entry name" value="HTH_GNTR"/>
    <property type="match status" value="1"/>
</dbReference>
<dbReference type="HOGENOM" id="CLU_017584_10_1_9"/>
<dbReference type="InterPro" id="IPR036388">
    <property type="entry name" value="WH-like_DNA-bd_sf"/>
</dbReference>
<keyword evidence="6" id="KW-1185">Reference proteome</keyword>
<dbReference type="InterPro" id="IPR000524">
    <property type="entry name" value="Tscrpt_reg_HTH_GntR"/>
</dbReference>
<reference evidence="5 6" key="1">
    <citation type="submission" date="2013-08" db="EMBL/GenBank/DDBJ databases">
        <authorList>
            <person name="Weinstock G."/>
            <person name="Sodergren E."/>
            <person name="Wylie T."/>
            <person name="Fulton L."/>
            <person name="Fulton R."/>
            <person name="Fronick C."/>
            <person name="O'Laughlin M."/>
            <person name="Godfrey J."/>
            <person name="Miner T."/>
            <person name="Herter B."/>
            <person name="Appelbaum E."/>
            <person name="Cordes M."/>
            <person name="Lek S."/>
            <person name="Wollam A."/>
            <person name="Pepin K.H."/>
            <person name="Palsikar V.B."/>
            <person name="Mitreva M."/>
            <person name="Wilson R.K."/>
        </authorList>
    </citation>
    <scope>NUCLEOTIDE SEQUENCE [LARGE SCALE GENOMIC DNA]</scope>
    <source>
        <strain evidence="5 6">ATCC 700627</strain>
    </source>
</reference>
<dbReference type="EMBL" id="AWVP01000074">
    <property type="protein sequence ID" value="ERK57066.1"/>
    <property type="molecule type" value="Genomic_DNA"/>
</dbReference>
<organism evidence="5 6">
    <name type="scientific">Gemella bergeri ATCC 700627</name>
    <dbReference type="NCBI Taxonomy" id="1321820"/>
    <lineage>
        <taxon>Bacteria</taxon>
        <taxon>Bacillati</taxon>
        <taxon>Bacillota</taxon>
        <taxon>Bacilli</taxon>
        <taxon>Bacillales</taxon>
        <taxon>Gemellaceae</taxon>
        <taxon>Gemella</taxon>
    </lineage>
</organism>
<feature type="domain" description="HTH gntR-type" evidence="4">
    <location>
        <begin position="36"/>
        <end position="104"/>
    </location>
</feature>
<dbReference type="InterPro" id="IPR036390">
    <property type="entry name" value="WH_DNA-bd_sf"/>
</dbReference>
<dbReference type="eggNOG" id="COG1725">
    <property type="taxonomic scope" value="Bacteria"/>
</dbReference>
<keyword evidence="2" id="KW-0238">DNA-binding</keyword>
<keyword evidence="3" id="KW-0804">Transcription</keyword>
<dbReference type="SMART" id="SM00345">
    <property type="entry name" value="HTH_GNTR"/>
    <property type="match status" value="1"/>
</dbReference>
<evidence type="ECO:0000313" key="5">
    <source>
        <dbReference type="EMBL" id="ERK57066.1"/>
    </source>
</evidence>
<evidence type="ECO:0000256" key="3">
    <source>
        <dbReference type="ARBA" id="ARBA00023163"/>
    </source>
</evidence>
<dbReference type="PANTHER" id="PTHR38445">
    <property type="entry name" value="HTH-TYPE TRANSCRIPTIONAL REPRESSOR YTRA"/>
    <property type="match status" value="1"/>
</dbReference>